<comment type="caution">
    <text evidence="1">The sequence shown here is derived from an EMBL/GenBank/DDBJ whole genome shotgun (WGS) entry which is preliminary data.</text>
</comment>
<name>A0ACB6R5V3_9PLEO</name>
<sequence>MSATQNYVTKEQFLSTSYAMIALTSIFAIARIAIRVTRPKALVTEDYLVFIAYILFIAMSILYIVVAPTLFRMSEIVSGEATPDVTMIKDDIFIIKVFFANAMIFWIVLWTVKFSLLALSRRLMMGLNSVYMRLWWGVFGFCVATLIGCIASSFTSCHSMHAWFTPGECISERDVRAQFASLYYAFAVDVISDLMIMFLPIRLIWNLQMPRAQKLSVVALFCTGFVCIFFAIIRIVQIGVKADNSTTPSTSWLAFWAIIECSIAVIIGCCPAFAALYRTTRNTQRAAYSVQGYAKQPSGRSDTRDSNINLTSLSRSKSTRNASA</sequence>
<dbReference type="EMBL" id="MU003499">
    <property type="protein sequence ID" value="KAF2473677.1"/>
    <property type="molecule type" value="Genomic_DNA"/>
</dbReference>
<evidence type="ECO:0000313" key="2">
    <source>
        <dbReference type="Proteomes" id="UP000799755"/>
    </source>
</evidence>
<reference evidence="1" key="1">
    <citation type="journal article" date="2020" name="Stud. Mycol.">
        <title>101 Dothideomycetes genomes: a test case for predicting lifestyles and emergence of pathogens.</title>
        <authorList>
            <person name="Haridas S."/>
            <person name="Albert R."/>
            <person name="Binder M."/>
            <person name="Bloem J."/>
            <person name="Labutti K."/>
            <person name="Salamov A."/>
            <person name="Andreopoulos B."/>
            <person name="Baker S."/>
            <person name="Barry K."/>
            <person name="Bills G."/>
            <person name="Bluhm B."/>
            <person name="Cannon C."/>
            <person name="Castanera R."/>
            <person name="Culley D."/>
            <person name="Daum C."/>
            <person name="Ezra D."/>
            <person name="Gonzalez J."/>
            <person name="Henrissat B."/>
            <person name="Kuo A."/>
            <person name="Liang C."/>
            <person name="Lipzen A."/>
            <person name="Lutzoni F."/>
            <person name="Magnuson J."/>
            <person name="Mondo S."/>
            <person name="Nolan M."/>
            <person name="Ohm R."/>
            <person name="Pangilinan J."/>
            <person name="Park H.-J."/>
            <person name="Ramirez L."/>
            <person name="Alfaro M."/>
            <person name="Sun H."/>
            <person name="Tritt A."/>
            <person name="Yoshinaga Y."/>
            <person name="Zwiers L.-H."/>
            <person name="Turgeon B."/>
            <person name="Goodwin S."/>
            <person name="Spatafora J."/>
            <person name="Crous P."/>
            <person name="Grigoriev I."/>
        </authorList>
    </citation>
    <scope>NUCLEOTIDE SEQUENCE</scope>
    <source>
        <strain evidence="1">ATCC 200398</strain>
    </source>
</reference>
<proteinExistence type="predicted"/>
<gene>
    <name evidence="1" type="ORF">BDR25DRAFT_386509</name>
</gene>
<evidence type="ECO:0000313" key="1">
    <source>
        <dbReference type="EMBL" id="KAF2473677.1"/>
    </source>
</evidence>
<accession>A0ACB6R5V3</accession>
<dbReference type="Proteomes" id="UP000799755">
    <property type="component" value="Unassembled WGS sequence"/>
</dbReference>
<protein>
    <submittedName>
        <fullName evidence="1">Uncharacterized protein</fullName>
    </submittedName>
</protein>
<organism evidence="1 2">
    <name type="scientific">Lindgomyces ingoldianus</name>
    <dbReference type="NCBI Taxonomy" id="673940"/>
    <lineage>
        <taxon>Eukaryota</taxon>
        <taxon>Fungi</taxon>
        <taxon>Dikarya</taxon>
        <taxon>Ascomycota</taxon>
        <taxon>Pezizomycotina</taxon>
        <taxon>Dothideomycetes</taxon>
        <taxon>Pleosporomycetidae</taxon>
        <taxon>Pleosporales</taxon>
        <taxon>Lindgomycetaceae</taxon>
        <taxon>Lindgomyces</taxon>
    </lineage>
</organism>
<keyword evidence="2" id="KW-1185">Reference proteome</keyword>